<dbReference type="Gene3D" id="3.30.300.160">
    <property type="entry name" value="Type II secretion system, protein E, N-terminal domain"/>
    <property type="match status" value="1"/>
</dbReference>
<proteinExistence type="inferred from homology"/>
<evidence type="ECO:0000313" key="6">
    <source>
        <dbReference type="Proteomes" id="UP000016587"/>
    </source>
</evidence>
<dbReference type="Proteomes" id="UP000016587">
    <property type="component" value="Chromosome"/>
</dbReference>
<organism evidence="5 6">
    <name type="scientific">Megalodesulfovibrio gigas (strain ATCC 19364 / DSM 1382 / NCIMB 9332 / VKM B-1759)</name>
    <name type="common">Desulfovibrio gigas</name>
    <dbReference type="NCBI Taxonomy" id="1121448"/>
    <lineage>
        <taxon>Bacteria</taxon>
        <taxon>Pseudomonadati</taxon>
        <taxon>Thermodesulfobacteriota</taxon>
        <taxon>Desulfovibrionia</taxon>
        <taxon>Desulfovibrionales</taxon>
        <taxon>Desulfovibrionaceae</taxon>
        <taxon>Megalodesulfovibrio</taxon>
    </lineage>
</organism>
<dbReference type="CDD" id="cd01129">
    <property type="entry name" value="PulE-GspE-like"/>
    <property type="match status" value="1"/>
</dbReference>
<dbReference type="eggNOG" id="COG2804">
    <property type="taxonomic scope" value="Bacteria"/>
</dbReference>
<dbReference type="Pfam" id="PF00437">
    <property type="entry name" value="T2SSE"/>
    <property type="match status" value="1"/>
</dbReference>
<dbReference type="SUPFAM" id="SSF52540">
    <property type="entry name" value="P-loop containing nucleoside triphosphate hydrolases"/>
    <property type="match status" value="1"/>
</dbReference>
<dbReference type="Pfam" id="PF05157">
    <property type="entry name" value="MshEN"/>
    <property type="match status" value="1"/>
</dbReference>
<keyword evidence="3" id="KW-0067">ATP-binding</keyword>
<dbReference type="SUPFAM" id="SSF160246">
    <property type="entry name" value="EspE N-terminal domain-like"/>
    <property type="match status" value="1"/>
</dbReference>
<feature type="domain" description="Bacterial type II secretion system protein E" evidence="4">
    <location>
        <begin position="371"/>
        <end position="385"/>
    </location>
</feature>
<dbReference type="PANTHER" id="PTHR30258:SF1">
    <property type="entry name" value="PROTEIN TRANSPORT PROTEIN HOFB HOMOLOG"/>
    <property type="match status" value="1"/>
</dbReference>
<comment type="similarity">
    <text evidence="1">Belongs to the GSP E family.</text>
</comment>
<dbReference type="InterPro" id="IPR001482">
    <property type="entry name" value="T2SS/T4SS_dom"/>
</dbReference>
<reference evidence="6" key="2">
    <citation type="submission" date="2013-07" db="EMBL/GenBank/DDBJ databases">
        <authorList>
            <person name="Morais-Silva F.O."/>
            <person name="Rezende A.M."/>
            <person name="Pimentel C."/>
            <person name="Resende D.M."/>
            <person name="Santos C.I."/>
            <person name="Clemente C."/>
            <person name="de Oliveira L.M."/>
            <person name="da Silva S.M."/>
            <person name="Costa D.A."/>
            <person name="Varela-Raposo A."/>
            <person name="Horacio E.C.A."/>
            <person name="Matos M."/>
            <person name="Flores O."/>
            <person name="Ruiz J.C."/>
            <person name="Rodrigues-Pousada C."/>
        </authorList>
    </citation>
    <scope>NUCLEOTIDE SEQUENCE [LARGE SCALE GENOMIC DNA]</scope>
    <source>
        <strain evidence="6">ATCC 19364 / DSM 1382 / NCIMB 9332 / VKM B-1759</strain>
    </source>
</reference>
<keyword evidence="6" id="KW-1185">Reference proteome</keyword>
<dbReference type="InterPro" id="IPR007831">
    <property type="entry name" value="T2SS_GspE_N"/>
</dbReference>
<sequence>MPGFSSEDEMRQARMVQRKSGLKLAEYLRHQGKLKEDELMEYVANQLQIDKYSVEKYPVDTSLSRILPMDVARKHHVAVLRQKGSMIWLATSDPLNVGMLDILEKSTKFDIEPVYCPKGELDELLFQYYGKTTDMKDLMGAIEEFHVERDEELIAEGLGDISLAALEDAPIVRLVNQVLSQAVAENASDIHISPQRDRVQLRFRIDGVLREYPAPPKSVFMQFVSRMKLLANMDISVTRVPQDGRFSFNVQTKEVNVRVSALPTIYGENMVLRLLMKARKSLSLEDLGMNEEDQRRLEENLYKSYGMLLACGPTGSGKTTLLYAMLARVDKPEINIITLEDPVETRVDTIRQVQLNRKAGMTFASGLKSILRQDPDVLMVGEIRDQETAQIAIEAAMTGHRLLSTVHTNDAPGAITRFIDMGIEPFLISSTLLITVGQRLVRRNCRYCLMEYQPSQPMVDALHLKRPIPFMKGKGCPRCRDTGYAGRVGVYEALSIDEEIQEMIVGRKSSKEIGRTASAAKKFRSMKHDALTKVAKGITTLEEAAPILFM</sequence>
<dbReference type="Gene3D" id="3.30.450.90">
    <property type="match status" value="1"/>
</dbReference>
<dbReference type="EMBL" id="CP006585">
    <property type="protein sequence ID" value="AGW12064.1"/>
    <property type="molecule type" value="Genomic_DNA"/>
</dbReference>
<dbReference type="PROSITE" id="PS00662">
    <property type="entry name" value="T2SP_E"/>
    <property type="match status" value="1"/>
</dbReference>
<dbReference type="InterPro" id="IPR037257">
    <property type="entry name" value="T2SS_E_N_sf"/>
</dbReference>
<dbReference type="GO" id="GO:0016887">
    <property type="term" value="F:ATP hydrolysis activity"/>
    <property type="evidence" value="ECO:0007669"/>
    <property type="project" value="TreeGrafter"/>
</dbReference>
<dbReference type="Gene3D" id="3.40.50.300">
    <property type="entry name" value="P-loop containing nucleotide triphosphate hydrolases"/>
    <property type="match status" value="1"/>
</dbReference>
<evidence type="ECO:0000313" key="5">
    <source>
        <dbReference type="EMBL" id="AGW12064.1"/>
    </source>
</evidence>
<gene>
    <name evidence="5" type="ORF">DGI_0127</name>
</gene>
<dbReference type="GO" id="GO:0005524">
    <property type="term" value="F:ATP binding"/>
    <property type="evidence" value="ECO:0007669"/>
    <property type="project" value="UniProtKB-KW"/>
</dbReference>
<reference evidence="5 6" key="1">
    <citation type="journal article" date="2013" name="J. Bacteriol.">
        <title>Roles of HynAB and Ech, the only two hydrogenases found in the model sulfate reducer Desulfovibrio gigas.</title>
        <authorList>
            <person name="Morais-Silva F.O."/>
            <person name="Santos C.I."/>
            <person name="Rodrigues R."/>
            <person name="Pereira I.A."/>
            <person name="Rodrigues-Pousada C."/>
        </authorList>
    </citation>
    <scope>NUCLEOTIDE SEQUENCE [LARGE SCALE GENOMIC DNA]</scope>
    <source>
        <strain evidence="6">ATCC 19364 / DSM 1382 / NCIMB 9332 / VKM B-1759</strain>
    </source>
</reference>
<dbReference type="KEGG" id="dgg:DGI_0127"/>
<dbReference type="AlphaFoldDB" id="T2G7B4"/>
<evidence type="ECO:0000256" key="1">
    <source>
        <dbReference type="ARBA" id="ARBA00006611"/>
    </source>
</evidence>
<dbReference type="HOGENOM" id="CLU_013446_10_6_7"/>
<dbReference type="PATRIC" id="fig|1121448.10.peg.128"/>
<dbReference type="InterPro" id="IPR027417">
    <property type="entry name" value="P-loop_NTPase"/>
</dbReference>
<dbReference type="GO" id="GO:0005886">
    <property type="term" value="C:plasma membrane"/>
    <property type="evidence" value="ECO:0007669"/>
    <property type="project" value="TreeGrafter"/>
</dbReference>
<name>T2G7B4_MEGG1</name>
<accession>T2G7B4</accession>
<keyword evidence="2" id="KW-0547">Nucleotide-binding</keyword>
<protein>
    <submittedName>
        <fullName evidence="5">Putative type II secretion system protein E</fullName>
    </submittedName>
</protein>
<dbReference type="STRING" id="1121448.DGI_0127"/>
<dbReference type="PANTHER" id="PTHR30258">
    <property type="entry name" value="TYPE II SECRETION SYSTEM PROTEIN GSPE-RELATED"/>
    <property type="match status" value="1"/>
</dbReference>
<evidence type="ECO:0000256" key="2">
    <source>
        <dbReference type="ARBA" id="ARBA00022741"/>
    </source>
</evidence>
<evidence type="ECO:0000256" key="3">
    <source>
        <dbReference type="ARBA" id="ARBA00022840"/>
    </source>
</evidence>
<evidence type="ECO:0000259" key="4">
    <source>
        <dbReference type="PROSITE" id="PS00662"/>
    </source>
</evidence>